<dbReference type="SUPFAM" id="SSF57850">
    <property type="entry name" value="RING/U-box"/>
    <property type="match status" value="1"/>
</dbReference>
<feature type="compositionally biased region" description="Basic and acidic residues" evidence="5">
    <location>
        <begin position="321"/>
        <end position="339"/>
    </location>
</feature>
<dbReference type="Proteomes" id="UP000054558">
    <property type="component" value="Unassembled WGS sequence"/>
</dbReference>
<keyword evidence="3" id="KW-0862">Zinc</keyword>
<feature type="region of interest" description="Disordered" evidence="5">
    <location>
        <begin position="25"/>
        <end position="50"/>
    </location>
</feature>
<keyword evidence="1" id="KW-0479">Metal-binding</keyword>
<feature type="region of interest" description="Disordered" evidence="5">
    <location>
        <begin position="884"/>
        <end position="943"/>
    </location>
</feature>
<dbReference type="InterPro" id="IPR013083">
    <property type="entry name" value="Znf_RING/FYVE/PHD"/>
</dbReference>
<proteinExistence type="predicted"/>
<name>A0A1Y1I8R7_KLENI</name>
<evidence type="ECO:0000256" key="3">
    <source>
        <dbReference type="ARBA" id="ARBA00022833"/>
    </source>
</evidence>
<feature type="region of interest" description="Disordered" evidence="5">
    <location>
        <begin position="510"/>
        <end position="587"/>
    </location>
</feature>
<protein>
    <recommendedName>
        <fullName evidence="7">RING-type domain-containing protein</fullName>
    </recommendedName>
</protein>
<dbReference type="PANTHER" id="PTHR45969">
    <property type="entry name" value="RING ZINC FINGER PROTEIN-RELATED"/>
    <property type="match status" value="1"/>
</dbReference>
<dbReference type="GO" id="GO:0008270">
    <property type="term" value="F:zinc ion binding"/>
    <property type="evidence" value="ECO:0007669"/>
    <property type="project" value="UniProtKB-KW"/>
</dbReference>
<dbReference type="SMART" id="SM00184">
    <property type="entry name" value="RING"/>
    <property type="match status" value="1"/>
</dbReference>
<keyword evidence="2 4" id="KW-0863">Zinc-finger</keyword>
<feature type="domain" description="RING-type" evidence="7">
    <location>
        <begin position="825"/>
        <end position="869"/>
    </location>
</feature>
<evidence type="ECO:0000313" key="9">
    <source>
        <dbReference type="Proteomes" id="UP000054558"/>
    </source>
</evidence>
<dbReference type="Pfam" id="PF13639">
    <property type="entry name" value="zf-RING_2"/>
    <property type="match status" value="1"/>
</dbReference>
<gene>
    <name evidence="8" type="ORF">KFL_002190380</name>
</gene>
<evidence type="ECO:0000256" key="4">
    <source>
        <dbReference type="PROSITE-ProRule" id="PRU00175"/>
    </source>
</evidence>
<dbReference type="AlphaFoldDB" id="A0A1Y1I8R7"/>
<evidence type="ECO:0000256" key="1">
    <source>
        <dbReference type="ARBA" id="ARBA00022723"/>
    </source>
</evidence>
<evidence type="ECO:0000259" key="7">
    <source>
        <dbReference type="PROSITE" id="PS50089"/>
    </source>
</evidence>
<dbReference type="Gene3D" id="3.30.40.10">
    <property type="entry name" value="Zinc/RING finger domain, C3HC4 (zinc finger)"/>
    <property type="match status" value="1"/>
</dbReference>
<feature type="compositionally biased region" description="Polar residues" evidence="5">
    <location>
        <begin position="956"/>
        <end position="975"/>
    </location>
</feature>
<keyword evidence="6" id="KW-0732">Signal</keyword>
<feature type="chain" id="PRO_5012778989" description="RING-type domain-containing protein" evidence="6">
    <location>
        <begin position="17"/>
        <end position="989"/>
    </location>
</feature>
<feature type="region of interest" description="Disordered" evidence="5">
    <location>
        <begin position="275"/>
        <end position="393"/>
    </location>
</feature>
<keyword evidence="9" id="KW-1185">Reference proteome</keyword>
<evidence type="ECO:0000256" key="6">
    <source>
        <dbReference type="SAM" id="SignalP"/>
    </source>
</evidence>
<dbReference type="OrthoDB" id="8062037at2759"/>
<accession>A0A1Y1I8R7</accession>
<dbReference type="PANTHER" id="PTHR45969:SF69">
    <property type="entry name" value="FINGER DOMAIN PROTEIN, PUTATIVE (AFU_ORTHOLOGUE AFUA_3G12190)-RELATED"/>
    <property type="match status" value="1"/>
</dbReference>
<feature type="region of interest" description="Disordered" evidence="5">
    <location>
        <begin position="956"/>
        <end position="989"/>
    </location>
</feature>
<dbReference type="PROSITE" id="PS50089">
    <property type="entry name" value="ZF_RING_2"/>
    <property type="match status" value="1"/>
</dbReference>
<evidence type="ECO:0000313" key="8">
    <source>
        <dbReference type="EMBL" id="GAQ85086.1"/>
    </source>
</evidence>
<sequence length="989" mass="107455">MGELLVLGSLSAIAFLNLPKRVDPPAQPACEAPASRSGPDPMTVTEVTNGRMSDYPGVYRRPGYHAENVRDFERRADAMSAACMPPRDGSRAPTGGVVKGYVPGLKRATDAIGSRRMMGSQFVPFVKKGNTYNSYISDRTLETFTGGDALAGAVLAGEAGYAPEQSMFAPTPDRQPAKMVLRDVSRVNLPNYYNNQKSVDSARVGPGVGMPADQLVTNEGLHPMLRILPDAVDESKHNQLMGVVKSGTSGVRTQAARFATLDVNRAHTLARREPVPQSFAGPKPFACRPDDISSDGVGKRGLGMAISESGGRLGAASSHVPAHEPRCSGERDPRRRAVGPEDVFASGGGLNAASETAHAAGAYVHGTGPRRDRDTREVSTPLAFGQPGQQLSRGYVQGSQGKPFGNRAADSVLGLTMDGVGRRGQVGGASKVTSNGCAVRTQRGLPADQRTEYGRAPIGAGTLGPWDAVPENNRSLDASRAAYDVRNGNKAGEAGPVSDPRTFQLANERDTVSHRVSGQNRGFRNDSGPVFVGETTCGPTGPVGRLPGARRPPQRMGLRGGPLYDHEPRPGRSLQRQGLAGRQRTGDVSRVHGHVPRNFFSREGRHRVMDRADAMRDVVEISHCFQDCFVFGGYVRDTVINGEAARDIDMVFSSLTDRAIFERFLHNKYAIEVAEAREGYDFFGQNFTFRKLRVRYGRKGPSFDVDMSVKSKLDLRCTDHDFSCNKVYFSRTGMEVFSSDKDDYVCSPFASAVEMIKKKVFKHTTRRKGMELTPGNMCKYSARLIQRAEKMVKRGWTMQKSPGIFEVNSHGYIRRCQRFANESSCVVCSDDFKEGDACIVTNCKHIFHTQCIVKWVETGRSTITCPTCRSATLLYAPSTGITTKAPSAAQRAQPGYDDMDEDDFIDDDFIDDDDAEDDDEDEDSDFTETEDELGLDTDEEGEHVDGIALVIPQNQTIQATGNGSNGTTIARQRSSGGAPGERFSVTFSI</sequence>
<evidence type="ECO:0000256" key="2">
    <source>
        <dbReference type="ARBA" id="ARBA00022771"/>
    </source>
</evidence>
<organism evidence="8 9">
    <name type="scientific">Klebsormidium nitens</name>
    <name type="common">Green alga</name>
    <name type="synonym">Ulothrix nitens</name>
    <dbReference type="NCBI Taxonomy" id="105231"/>
    <lineage>
        <taxon>Eukaryota</taxon>
        <taxon>Viridiplantae</taxon>
        <taxon>Streptophyta</taxon>
        <taxon>Klebsormidiophyceae</taxon>
        <taxon>Klebsormidiales</taxon>
        <taxon>Klebsormidiaceae</taxon>
        <taxon>Klebsormidium</taxon>
    </lineage>
</organism>
<dbReference type="EMBL" id="DF237168">
    <property type="protein sequence ID" value="GAQ85086.1"/>
    <property type="molecule type" value="Genomic_DNA"/>
</dbReference>
<feature type="signal peptide" evidence="6">
    <location>
        <begin position="1"/>
        <end position="16"/>
    </location>
</feature>
<dbReference type="CDD" id="cd16448">
    <property type="entry name" value="RING-H2"/>
    <property type="match status" value="1"/>
</dbReference>
<dbReference type="InterPro" id="IPR001841">
    <property type="entry name" value="Znf_RING"/>
</dbReference>
<evidence type="ECO:0000256" key="5">
    <source>
        <dbReference type="SAM" id="MobiDB-lite"/>
    </source>
</evidence>
<feature type="compositionally biased region" description="Acidic residues" evidence="5">
    <location>
        <begin position="897"/>
        <end position="942"/>
    </location>
</feature>
<reference evidence="8 9" key="1">
    <citation type="journal article" date="2014" name="Nat. Commun.">
        <title>Klebsormidium flaccidum genome reveals primary factors for plant terrestrial adaptation.</title>
        <authorList>
            <person name="Hori K."/>
            <person name="Maruyama F."/>
            <person name="Fujisawa T."/>
            <person name="Togashi T."/>
            <person name="Yamamoto N."/>
            <person name="Seo M."/>
            <person name="Sato S."/>
            <person name="Yamada T."/>
            <person name="Mori H."/>
            <person name="Tajima N."/>
            <person name="Moriyama T."/>
            <person name="Ikeuchi M."/>
            <person name="Watanabe M."/>
            <person name="Wada H."/>
            <person name="Kobayashi K."/>
            <person name="Saito M."/>
            <person name="Masuda T."/>
            <person name="Sasaki-Sekimoto Y."/>
            <person name="Mashiguchi K."/>
            <person name="Awai K."/>
            <person name="Shimojima M."/>
            <person name="Masuda S."/>
            <person name="Iwai M."/>
            <person name="Nobusawa T."/>
            <person name="Narise T."/>
            <person name="Kondo S."/>
            <person name="Saito H."/>
            <person name="Sato R."/>
            <person name="Murakawa M."/>
            <person name="Ihara Y."/>
            <person name="Oshima-Yamada Y."/>
            <person name="Ohtaka K."/>
            <person name="Satoh M."/>
            <person name="Sonobe K."/>
            <person name="Ishii M."/>
            <person name="Ohtani R."/>
            <person name="Kanamori-Sato M."/>
            <person name="Honoki R."/>
            <person name="Miyazaki D."/>
            <person name="Mochizuki H."/>
            <person name="Umetsu J."/>
            <person name="Higashi K."/>
            <person name="Shibata D."/>
            <person name="Kamiya Y."/>
            <person name="Sato N."/>
            <person name="Nakamura Y."/>
            <person name="Tabata S."/>
            <person name="Ida S."/>
            <person name="Kurokawa K."/>
            <person name="Ohta H."/>
        </authorList>
    </citation>
    <scope>NUCLEOTIDE SEQUENCE [LARGE SCALE GENOMIC DNA]</scope>
    <source>
        <strain evidence="8 9">NIES-2285</strain>
    </source>
</reference>